<dbReference type="Proteomes" id="UP000799779">
    <property type="component" value="Unassembled WGS sequence"/>
</dbReference>
<name>A0A6A5W6H8_9PLEO</name>
<dbReference type="EMBL" id="ML977612">
    <property type="protein sequence ID" value="KAF1997510.1"/>
    <property type="molecule type" value="Genomic_DNA"/>
</dbReference>
<keyword evidence="2" id="KW-1185">Reference proteome</keyword>
<dbReference type="OrthoDB" id="5326346at2759"/>
<evidence type="ECO:0008006" key="3">
    <source>
        <dbReference type="Google" id="ProtNLM"/>
    </source>
</evidence>
<evidence type="ECO:0000313" key="1">
    <source>
        <dbReference type="EMBL" id="KAF1997510.1"/>
    </source>
</evidence>
<evidence type="ECO:0000313" key="2">
    <source>
        <dbReference type="Proteomes" id="UP000799779"/>
    </source>
</evidence>
<dbReference type="AlphaFoldDB" id="A0A6A5W6H8"/>
<organism evidence="1 2">
    <name type="scientific">Amniculicola lignicola CBS 123094</name>
    <dbReference type="NCBI Taxonomy" id="1392246"/>
    <lineage>
        <taxon>Eukaryota</taxon>
        <taxon>Fungi</taxon>
        <taxon>Dikarya</taxon>
        <taxon>Ascomycota</taxon>
        <taxon>Pezizomycotina</taxon>
        <taxon>Dothideomycetes</taxon>
        <taxon>Pleosporomycetidae</taxon>
        <taxon>Pleosporales</taxon>
        <taxon>Amniculicolaceae</taxon>
        <taxon>Amniculicola</taxon>
    </lineage>
</organism>
<protein>
    <recommendedName>
        <fullName evidence="3">BTB domain-containing protein</fullName>
    </recommendedName>
</protein>
<reference evidence="1" key="1">
    <citation type="journal article" date="2020" name="Stud. Mycol.">
        <title>101 Dothideomycetes genomes: a test case for predicting lifestyles and emergence of pathogens.</title>
        <authorList>
            <person name="Haridas S."/>
            <person name="Albert R."/>
            <person name="Binder M."/>
            <person name="Bloem J."/>
            <person name="Labutti K."/>
            <person name="Salamov A."/>
            <person name="Andreopoulos B."/>
            <person name="Baker S."/>
            <person name="Barry K."/>
            <person name="Bills G."/>
            <person name="Bluhm B."/>
            <person name="Cannon C."/>
            <person name="Castanera R."/>
            <person name="Culley D."/>
            <person name="Daum C."/>
            <person name="Ezra D."/>
            <person name="Gonzalez J."/>
            <person name="Henrissat B."/>
            <person name="Kuo A."/>
            <person name="Liang C."/>
            <person name="Lipzen A."/>
            <person name="Lutzoni F."/>
            <person name="Magnuson J."/>
            <person name="Mondo S."/>
            <person name="Nolan M."/>
            <person name="Ohm R."/>
            <person name="Pangilinan J."/>
            <person name="Park H.-J."/>
            <person name="Ramirez L."/>
            <person name="Alfaro M."/>
            <person name="Sun H."/>
            <person name="Tritt A."/>
            <person name="Yoshinaga Y."/>
            <person name="Zwiers L.-H."/>
            <person name="Turgeon B."/>
            <person name="Goodwin S."/>
            <person name="Spatafora J."/>
            <person name="Crous P."/>
            <person name="Grigoriev I."/>
        </authorList>
    </citation>
    <scope>NUCLEOTIDE SEQUENCE</scope>
    <source>
        <strain evidence="1">CBS 123094</strain>
    </source>
</reference>
<sequence length="342" mass="39177">MSTRIHTIDRHPDTVLILKRPTTDFAIWERLGDEIDSPEDDVEIGDIKAESPEIEIHYLVSSRHLMLASPRFYTMLADSNWVEGHRSDDGRYHINVEDWDEQALLVILNIFHLRHKEVPRELELEVLAKIAVLVDYYECAEVLELFSDMWIEKLRKDVMVPLIYCRDLMLWLCVALVFRLSEEFKTATLVAIRWAPGPIGSLGLPISPSTVHKLDRRRNTAIELIMATLDLWLENYQSPEYKCRVTKYNFECGAYFLGALTKGMYNTQLYPLRHVAPFEGLSFEALYAKVRGIVAMPRSLVETWDHSCSLEETVGKAVEDLAQIDGLAIDQCSGFEDGDGLA</sequence>
<gene>
    <name evidence="1" type="ORF">P154DRAFT_496699</name>
</gene>
<proteinExistence type="predicted"/>
<accession>A0A6A5W6H8</accession>